<evidence type="ECO:0000256" key="3">
    <source>
        <dbReference type="RuleBase" id="RU000363"/>
    </source>
</evidence>
<dbReference type="CDD" id="cd05233">
    <property type="entry name" value="SDR_c"/>
    <property type="match status" value="1"/>
</dbReference>
<dbReference type="InterPro" id="IPR002347">
    <property type="entry name" value="SDR_fam"/>
</dbReference>
<dbReference type="GO" id="GO:0016491">
    <property type="term" value="F:oxidoreductase activity"/>
    <property type="evidence" value="ECO:0007669"/>
    <property type="project" value="UniProtKB-KW"/>
</dbReference>
<dbReference type="Gene3D" id="3.40.50.720">
    <property type="entry name" value="NAD(P)-binding Rossmann-like Domain"/>
    <property type="match status" value="1"/>
</dbReference>
<dbReference type="PANTHER" id="PTHR43669:SF3">
    <property type="entry name" value="ALCOHOL DEHYDROGENASE, PUTATIVE (AFU_ORTHOLOGUE AFUA_3G03445)-RELATED"/>
    <property type="match status" value="1"/>
</dbReference>
<dbReference type="Pfam" id="PF00106">
    <property type="entry name" value="adh_short"/>
    <property type="match status" value="1"/>
</dbReference>
<dbReference type="PANTHER" id="PTHR43669">
    <property type="entry name" value="5-KETO-D-GLUCONATE 5-REDUCTASE"/>
    <property type="match status" value="1"/>
</dbReference>
<dbReference type="AlphaFoldDB" id="A0A5S5D4M0"/>
<accession>A0A5S5D4M0</accession>
<proteinExistence type="inferred from homology"/>
<evidence type="ECO:0000313" key="4">
    <source>
        <dbReference type="EMBL" id="TYP90910.1"/>
    </source>
</evidence>
<keyword evidence="5" id="KW-1185">Reference proteome</keyword>
<dbReference type="SUPFAM" id="SSF51735">
    <property type="entry name" value="NAD(P)-binding Rossmann-fold domains"/>
    <property type="match status" value="1"/>
</dbReference>
<dbReference type="EMBL" id="VNHX01000023">
    <property type="protein sequence ID" value="TYP90910.1"/>
    <property type="molecule type" value="Genomic_DNA"/>
</dbReference>
<comment type="similarity">
    <text evidence="1 3">Belongs to the short-chain dehydrogenases/reductases (SDR) family.</text>
</comment>
<dbReference type="PRINTS" id="PR00080">
    <property type="entry name" value="SDRFAMILY"/>
</dbReference>
<evidence type="ECO:0000313" key="5">
    <source>
        <dbReference type="Proteomes" id="UP000325105"/>
    </source>
</evidence>
<dbReference type="InterPro" id="IPR036291">
    <property type="entry name" value="NAD(P)-bd_dom_sf"/>
</dbReference>
<name>A0A5S5D4M0_9SPHI</name>
<reference evidence="4 5" key="1">
    <citation type="submission" date="2019-07" db="EMBL/GenBank/DDBJ databases">
        <title>Genomic Encyclopedia of Archaeal and Bacterial Type Strains, Phase II (KMG-II): from individual species to whole genera.</title>
        <authorList>
            <person name="Goeker M."/>
        </authorList>
    </citation>
    <scope>NUCLEOTIDE SEQUENCE [LARGE SCALE GENOMIC DNA]</scope>
    <source>
        <strain evidence="4 5">DSM 18850</strain>
    </source>
</reference>
<comment type="caution">
    <text evidence="4">The sequence shown here is derived from an EMBL/GenBank/DDBJ whole genome shotgun (WGS) entry which is preliminary data.</text>
</comment>
<gene>
    <name evidence="4" type="ORF">BC792_1238</name>
</gene>
<protein>
    <submittedName>
        <fullName evidence="4">NADP-dependent 3-hydroxy acid dehydrogenase YdfG</fullName>
    </submittedName>
</protein>
<keyword evidence="2" id="KW-0560">Oxidoreductase</keyword>
<evidence type="ECO:0000256" key="2">
    <source>
        <dbReference type="ARBA" id="ARBA00023002"/>
    </source>
</evidence>
<dbReference type="PRINTS" id="PR00081">
    <property type="entry name" value="GDHRDH"/>
</dbReference>
<organism evidence="4 5">
    <name type="scientific">Sphingobacterium allocomposti</name>
    <dbReference type="NCBI Taxonomy" id="415956"/>
    <lineage>
        <taxon>Bacteria</taxon>
        <taxon>Pseudomonadati</taxon>
        <taxon>Bacteroidota</taxon>
        <taxon>Sphingobacteriia</taxon>
        <taxon>Sphingobacteriales</taxon>
        <taxon>Sphingobacteriaceae</taxon>
        <taxon>Sphingobacterium</taxon>
    </lineage>
</organism>
<dbReference type="Proteomes" id="UP000325105">
    <property type="component" value="Unassembled WGS sequence"/>
</dbReference>
<evidence type="ECO:0000256" key="1">
    <source>
        <dbReference type="ARBA" id="ARBA00006484"/>
    </source>
</evidence>
<sequence>MQLGRLTEAQRATDTEGRSTFAGTIIRTTLKTHQEGYNWIHMNTLKDKVILITGAGQGLGAATCEVLASDQATLILTDIRTEGIQAIEERCVAAGCKSKSFRMDVGDEDSVTATLAQVVKEFGKIDVIINNAGIDYTKSVEELALSEWDAVMRVNLRGPFIVSKAAFPYLKENGGGHIVNIVSTASKRAWANASPYHASKWGLLGFSHALHVEGRKENIKVTAVIAGGMKTPFLLDRFPDIDTNLLQDPKNVADTIRYVISMPAETVIPEVMVLPMTETSWP</sequence>
<dbReference type="FunFam" id="3.40.50.720:FF:000084">
    <property type="entry name" value="Short-chain dehydrogenase reductase"/>
    <property type="match status" value="1"/>
</dbReference>